<comment type="caution">
    <text evidence="3">The sequence shown here is derived from an EMBL/GenBank/DDBJ whole genome shotgun (WGS) entry which is preliminary data.</text>
</comment>
<keyword evidence="2" id="KW-0472">Membrane</keyword>
<name>A0ABU2SKV6_9ACTN</name>
<evidence type="ECO:0000256" key="1">
    <source>
        <dbReference type="SAM" id="MobiDB-lite"/>
    </source>
</evidence>
<accession>A0ABU2SKV6</accession>
<keyword evidence="2" id="KW-1133">Transmembrane helix</keyword>
<keyword evidence="2" id="KW-0812">Transmembrane</keyword>
<evidence type="ECO:0008006" key="5">
    <source>
        <dbReference type="Google" id="ProtNLM"/>
    </source>
</evidence>
<evidence type="ECO:0000256" key="2">
    <source>
        <dbReference type="SAM" id="Phobius"/>
    </source>
</evidence>
<proteinExistence type="predicted"/>
<keyword evidence="4" id="KW-1185">Reference proteome</keyword>
<organism evidence="3 4">
    <name type="scientific">Streptomyces hesseae</name>
    <dbReference type="NCBI Taxonomy" id="3075519"/>
    <lineage>
        <taxon>Bacteria</taxon>
        <taxon>Bacillati</taxon>
        <taxon>Actinomycetota</taxon>
        <taxon>Actinomycetes</taxon>
        <taxon>Kitasatosporales</taxon>
        <taxon>Streptomycetaceae</taxon>
        <taxon>Streptomyces</taxon>
    </lineage>
</organism>
<dbReference type="RefSeq" id="WP_311608370.1">
    <property type="nucleotide sequence ID" value="NZ_JAVRFI010000002.1"/>
</dbReference>
<feature type="transmembrane region" description="Helical" evidence="2">
    <location>
        <begin position="69"/>
        <end position="102"/>
    </location>
</feature>
<protein>
    <recommendedName>
        <fullName evidence="5">Integral membrane protein</fullName>
    </recommendedName>
</protein>
<reference evidence="3" key="1">
    <citation type="submission" date="2024-05" db="EMBL/GenBank/DDBJ databases">
        <title>30 novel species of actinomycetes from the DSMZ collection.</title>
        <authorList>
            <person name="Nouioui I."/>
        </authorList>
    </citation>
    <scope>NUCLEOTIDE SEQUENCE</scope>
    <source>
        <strain evidence="3">DSM 40473</strain>
    </source>
</reference>
<sequence>MPLPGAQAALAFVAAAGYAAVGRLICGKAEETESASGPSTDAERLTLGDSETADWPRVAGSRVLPVTGILVVTAGIVVGFTTGWVPALPLVITGVPMALLTITRPR</sequence>
<gene>
    <name evidence="3" type="ORF">RM609_05515</name>
</gene>
<feature type="region of interest" description="Disordered" evidence="1">
    <location>
        <begin position="30"/>
        <end position="49"/>
    </location>
</feature>
<dbReference type="EMBL" id="JAVRFI010000002">
    <property type="protein sequence ID" value="MDT0448544.1"/>
    <property type="molecule type" value="Genomic_DNA"/>
</dbReference>
<dbReference type="Proteomes" id="UP001180531">
    <property type="component" value="Unassembled WGS sequence"/>
</dbReference>
<evidence type="ECO:0000313" key="3">
    <source>
        <dbReference type="EMBL" id="MDT0448544.1"/>
    </source>
</evidence>
<evidence type="ECO:0000313" key="4">
    <source>
        <dbReference type="Proteomes" id="UP001180531"/>
    </source>
</evidence>